<accession>Q60A69</accession>
<reference evidence="3 4" key="1">
    <citation type="journal article" date="2004" name="PLoS Biol.">
        <title>Genomic insights into methanotrophy: the complete genome sequence of Methylococcus capsulatus (Bath).</title>
        <authorList>
            <person name="Ward N.L."/>
            <person name="Larsen O."/>
            <person name="Sakwa J."/>
            <person name="Bruseth L."/>
            <person name="Khouri H.M."/>
            <person name="Durkin A.S."/>
            <person name="Dimitrov G."/>
            <person name="Jiang L."/>
            <person name="Scanlan D."/>
            <person name="Kang K.H."/>
            <person name="Lewis M.R."/>
            <person name="Nelson K.E."/>
            <person name="Methe B.A."/>
            <person name="Wu M."/>
            <person name="Heidelberg J.F."/>
            <person name="Paulsen I.T."/>
            <person name="Fouts D.E."/>
            <person name="Ravel J."/>
            <person name="Tettelin H."/>
            <person name="Ren Q."/>
            <person name="Read T.D."/>
            <person name="DeBoy R.T."/>
            <person name="Seshadri R."/>
            <person name="Salzberg S.L."/>
            <person name="Jensen H.B."/>
            <person name="Birkeland N.K."/>
            <person name="Nelson W.C."/>
            <person name="Dodson R.J."/>
            <person name="Grindhaug S.H."/>
            <person name="Holt I.E."/>
            <person name="Eidhammer I."/>
            <person name="Jonasen I."/>
            <person name="Vanaken S."/>
            <person name="Utterback T.R."/>
            <person name="Feldblyum T.V."/>
            <person name="Fraser C.M."/>
            <person name="Lillehaug J.R."/>
            <person name="Eisen J.A."/>
        </authorList>
    </citation>
    <scope>NUCLEOTIDE SEQUENCE [LARGE SCALE GENOMIC DNA]</scope>
    <source>
        <strain evidence="4">ATCC 33009 / NCIMB 11132 / Bath</strain>
    </source>
</reference>
<feature type="domain" description="Cupin type-2" evidence="2">
    <location>
        <begin position="53"/>
        <end position="124"/>
    </location>
</feature>
<dbReference type="HOGENOM" id="CLU_139002_0_0_6"/>
<dbReference type="AlphaFoldDB" id="Q60A69"/>
<dbReference type="STRING" id="243233.MCA1001"/>
<evidence type="ECO:0000256" key="1">
    <source>
        <dbReference type="ARBA" id="ARBA00022723"/>
    </source>
</evidence>
<name>Q60A69_METCA</name>
<dbReference type="eggNOG" id="COG3837">
    <property type="taxonomic scope" value="Bacteria"/>
</dbReference>
<dbReference type="CDD" id="cd02224">
    <property type="entry name" value="cupin_SPO2919-like"/>
    <property type="match status" value="1"/>
</dbReference>
<evidence type="ECO:0000313" key="4">
    <source>
        <dbReference type="Proteomes" id="UP000006821"/>
    </source>
</evidence>
<dbReference type="KEGG" id="mca:MCA1001"/>
<dbReference type="InterPro" id="IPR014710">
    <property type="entry name" value="RmlC-like_jellyroll"/>
</dbReference>
<dbReference type="GeneID" id="88223296"/>
<sequence length="159" mass="17481">MTTPLELPALDPADVPVRTSSIYPTEAQRERVKGRSKQALGDALGLQNFGVNLVRLEPGAISAFRHWHSRQDEFVYVLEGELTLVTETGEQRLAAGTCAGFPAGKPDGHQLVNRSGRVAVYLEVGDRLPGDRAHYPEEDLEAHATRASYAFRHKDGTPY</sequence>
<protein>
    <recommendedName>
        <fullName evidence="2">Cupin type-2 domain-containing protein</fullName>
    </recommendedName>
</protein>
<organism evidence="3 4">
    <name type="scientific">Methylococcus capsulatus (strain ATCC 33009 / NCIMB 11132 / Bath)</name>
    <dbReference type="NCBI Taxonomy" id="243233"/>
    <lineage>
        <taxon>Bacteria</taxon>
        <taxon>Pseudomonadati</taxon>
        <taxon>Pseudomonadota</taxon>
        <taxon>Gammaproteobacteria</taxon>
        <taxon>Methylococcales</taxon>
        <taxon>Methylococcaceae</taxon>
        <taxon>Methylococcus</taxon>
    </lineage>
</organism>
<dbReference type="SUPFAM" id="SSF51182">
    <property type="entry name" value="RmlC-like cupins"/>
    <property type="match status" value="1"/>
</dbReference>
<dbReference type="EMBL" id="AE017282">
    <property type="protein sequence ID" value="AAU92931.1"/>
    <property type="molecule type" value="Genomic_DNA"/>
</dbReference>
<dbReference type="Gene3D" id="2.60.120.10">
    <property type="entry name" value="Jelly Rolls"/>
    <property type="match status" value="1"/>
</dbReference>
<dbReference type="PANTHER" id="PTHR35848:SF9">
    <property type="entry name" value="SLL1358 PROTEIN"/>
    <property type="match status" value="1"/>
</dbReference>
<dbReference type="InterPro" id="IPR051610">
    <property type="entry name" value="GPI/OXD"/>
</dbReference>
<dbReference type="RefSeq" id="WP_010960303.1">
    <property type="nucleotide sequence ID" value="NC_002977.6"/>
</dbReference>
<dbReference type="PANTHER" id="PTHR35848">
    <property type="entry name" value="OXALATE-BINDING PROTEIN"/>
    <property type="match status" value="1"/>
</dbReference>
<evidence type="ECO:0000259" key="2">
    <source>
        <dbReference type="Pfam" id="PF07883"/>
    </source>
</evidence>
<keyword evidence="1" id="KW-0479">Metal-binding</keyword>
<dbReference type="InterPro" id="IPR013096">
    <property type="entry name" value="Cupin_2"/>
</dbReference>
<evidence type="ECO:0000313" key="3">
    <source>
        <dbReference type="EMBL" id="AAU92931.1"/>
    </source>
</evidence>
<dbReference type="GO" id="GO:0046872">
    <property type="term" value="F:metal ion binding"/>
    <property type="evidence" value="ECO:0007669"/>
    <property type="project" value="UniProtKB-KW"/>
</dbReference>
<dbReference type="InterPro" id="IPR011051">
    <property type="entry name" value="RmlC_Cupin_sf"/>
</dbReference>
<gene>
    <name evidence="3" type="ordered locus">MCA1001</name>
</gene>
<dbReference type="Proteomes" id="UP000006821">
    <property type="component" value="Chromosome"/>
</dbReference>
<proteinExistence type="predicted"/>
<dbReference type="Pfam" id="PF07883">
    <property type="entry name" value="Cupin_2"/>
    <property type="match status" value="1"/>
</dbReference>